<evidence type="ECO:0000256" key="2">
    <source>
        <dbReference type="ARBA" id="ARBA00008055"/>
    </source>
</evidence>
<feature type="binding site" evidence="10">
    <location>
        <position position="238"/>
    </location>
    <ligand>
        <name>Mg(2+)</name>
        <dbReference type="ChEBI" id="CHEBI:18420"/>
    </ligand>
</feature>
<evidence type="ECO:0000313" key="13">
    <source>
        <dbReference type="EMBL" id="WND02222.1"/>
    </source>
</evidence>
<dbReference type="InterPro" id="IPR030656">
    <property type="entry name" value="ALAD_AS"/>
</dbReference>
<dbReference type="PRINTS" id="PR00144">
    <property type="entry name" value="DALDHYDRTASE"/>
</dbReference>
<dbReference type="FunFam" id="3.20.20.70:FF:000019">
    <property type="entry name" value="Delta-aminolevulinic acid dehydratase"/>
    <property type="match status" value="1"/>
</dbReference>
<dbReference type="Pfam" id="PF00490">
    <property type="entry name" value="ALAD"/>
    <property type="match status" value="1"/>
</dbReference>
<dbReference type="RefSeq" id="WP_310798057.1">
    <property type="nucleotide sequence ID" value="NZ_CP123872.1"/>
</dbReference>
<dbReference type="SMART" id="SM01004">
    <property type="entry name" value="ALAD"/>
    <property type="match status" value="1"/>
</dbReference>
<evidence type="ECO:0000256" key="9">
    <source>
        <dbReference type="PIRSR" id="PIRSR001415-1"/>
    </source>
</evidence>
<keyword evidence="10" id="KW-0479">Metal-binding</keyword>
<comment type="subunit">
    <text evidence="11">Homooctamer.</text>
</comment>
<evidence type="ECO:0000256" key="4">
    <source>
        <dbReference type="ARBA" id="ARBA00020771"/>
    </source>
</evidence>
<keyword evidence="14" id="KW-1185">Reference proteome</keyword>
<dbReference type="SUPFAM" id="SSF51569">
    <property type="entry name" value="Aldolase"/>
    <property type="match status" value="1"/>
</dbReference>
<dbReference type="KEGG" id="tmk:QGN29_11735"/>
<comment type="pathway">
    <text evidence="1">Porphyrin-containing compound metabolism; protoporphyrin-IX biosynthesis; coproporphyrinogen-III from 5-aminolevulinate: step 1/4.</text>
</comment>
<dbReference type="GO" id="GO:0008270">
    <property type="term" value="F:zinc ion binding"/>
    <property type="evidence" value="ECO:0007669"/>
    <property type="project" value="TreeGrafter"/>
</dbReference>
<organism evidence="13 14">
    <name type="scientific">Temperatibacter marinus</name>
    <dbReference type="NCBI Taxonomy" id="1456591"/>
    <lineage>
        <taxon>Bacteria</taxon>
        <taxon>Pseudomonadati</taxon>
        <taxon>Pseudomonadota</taxon>
        <taxon>Alphaproteobacteria</taxon>
        <taxon>Kordiimonadales</taxon>
        <taxon>Temperatibacteraceae</taxon>
        <taxon>Temperatibacter</taxon>
    </lineage>
</organism>
<comment type="catalytic activity">
    <reaction evidence="8 11">
        <text>2 5-aminolevulinate = porphobilinogen + 2 H2O + H(+)</text>
        <dbReference type="Rhea" id="RHEA:24064"/>
        <dbReference type="ChEBI" id="CHEBI:15377"/>
        <dbReference type="ChEBI" id="CHEBI:15378"/>
        <dbReference type="ChEBI" id="CHEBI:58126"/>
        <dbReference type="ChEBI" id="CHEBI:356416"/>
        <dbReference type="EC" id="4.2.1.24"/>
    </reaction>
</comment>
<sequence>MTSSYPSSRLRRVRSSEWSRNLVRENRVTVNDLIWPLFINDGHSDIEAIPSMPGVFRYSVDKVIEQVKLAKSLGISCVALFPNTPADRRSDDGKEALNSDNLMNRAIKAIKDAVPDIGIAADVALDPYTSHGQDGLVKDGLILNDETIEILVQQALVQAKSGADIIAPSDMMDGRVDAIRYGLDLDGFENTQIMSYAVKYASAFYGPFRDAVGSSGTLKGDKKTYQLDPANAQEGLREAEQDISEGADSIIIKPGMPYLDMITRVKETFQMPTYAYQVSGEYSMVMAAVENGWLDKDAVMMESLLSFKRAGADGIWTYFALDVAKHLNG</sequence>
<dbReference type="CDD" id="cd04823">
    <property type="entry name" value="ALAD_PBGS_aspartate_rich"/>
    <property type="match status" value="1"/>
</dbReference>
<dbReference type="GO" id="GO:0006783">
    <property type="term" value="P:heme biosynthetic process"/>
    <property type="evidence" value="ECO:0007669"/>
    <property type="project" value="UniProtKB-KW"/>
</dbReference>
<evidence type="ECO:0000256" key="1">
    <source>
        <dbReference type="ARBA" id="ARBA00004694"/>
    </source>
</evidence>
<dbReference type="EMBL" id="CP123872">
    <property type="protein sequence ID" value="WND02222.1"/>
    <property type="molecule type" value="Genomic_DNA"/>
</dbReference>
<feature type="active site" description="Schiff-base intermediate with substrate" evidence="9">
    <location>
        <position position="253"/>
    </location>
</feature>
<keyword evidence="10" id="KW-0460">Magnesium</keyword>
<evidence type="ECO:0000256" key="12">
    <source>
        <dbReference type="RuleBase" id="RU004161"/>
    </source>
</evidence>
<feature type="active site" description="Schiff-base intermediate with substrate" evidence="9">
    <location>
        <position position="199"/>
    </location>
</feature>
<keyword evidence="5" id="KW-0350">Heme biosynthesis</keyword>
<evidence type="ECO:0000256" key="5">
    <source>
        <dbReference type="ARBA" id="ARBA00023133"/>
    </source>
</evidence>
<evidence type="ECO:0000256" key="3">
    <source>
        <dbReference type="ARBA" id="ARBA00012053"/>
    </source>
</evidence>
<accession>A0AA52EBD0</accession>
<dbReference type="InterPro" id="IPR013785">
    <property type="entry name" value="Aldolase_TIM"/>
</dbReference>
<keyword evidence="7 11" id="KW-0627">Porphyrin biosynthesis</keyword>
<reference evidence="13" key="1">
    <citation type="submission" date="2023-04" db="EMBL/GenBank/DDBJ databases">
        <title>Complete genome sequence of Temperatibacter marinus.</title>
        <authorList>
            <person name="Rong J.-C."/>
            <person name="Yi M.-L."/>
            <person name="Zhao Q."/>
        </authorList>
    </citation>
    <scope>NUCLEOTIDE SEQUENCE</scope>
    <source>
        <strain evidence="13">NBRC 110045</strain>
    </source>
</reference>
<comment type="similarity">
    <text evidence="2 12">Belongs to the ALAD family.</text>
</comment>
<evidence type="ECO:0000256" key="7">
    <source>
        <dbReference type="ARBA" id="ARBA00023244"/>
    </source>
</evidence>
<proteinExistence type="inferred from homology"/>
<dbReference type="PANTHER" id="PTHR11458">
    <property type="entry name" value="DELTA-AMINOLEVULINIC ACID DEHYDRATASE"/>
    <property type="match status" value="1"/>
</dbReference>
<evidence type="ECO:0000313" key="14">
    <source>
        <dbReference type="Proteomes" id="UP001268683"/>
    </source>
</evidence>
<dbReference type="Gene3D" id="3.20.20.70">
    <property type="entry name" value="Aldolase class I"/>
    <property type="match status" value="1"/>
</dbReference>
<dbReference type="GO" id="GO:0004655">
    <property type="term" value="F:porphobilinogen synthase activity"/>
    <property type="evidence" value="ECO:0007669"/>
    <property type="project" value="UniProtKB-EC"/>
</dbReference>
<dbReference type="AlphaFoldDB" id="A0AA52EBD0"/>
<keyword evidence="6 11" id="KW-0456">Lyase</keyword>
<dbReference type="PANTHER" id="PTHR11458:SF0">
    <property type="entry name" value="DELTA-AMINOLEVULINIC ACID DEHYDRATASE"/>
    <property type="match status" value="1"/>
</dbReference>
<evidence type="ECO:0000256" key="8">
    <source>
        <dbReference type="ARBA" id="ARBA00047651"/>
    </source>
</evidence>
<dbReference type="EC" id="4.2.1.24" evidence="3 11"/>
<dbReference type="Proteomes" id="UP001268683">
    <property type="component" value="Chromosome"/>
</dbReference>
<dbReference type="PROSITE" id="PS00169">
    <property type="entry name" value="D_ALA_DEHYDRATASE"/>
    <property type="match status" value="1"/>
</dbReference>
<dbReference type="PIRSF" id="PIRSF001415">
    <property type="entry name" value="Porphbilin_synth"/>
    <property type="match status" value="1"/>
</dbReference>
<gene>
    <name evidence="13" type="primary">hemB</name>
    <name evidence="13" type="ORF">QGN29_11735</name>
</gene>
<evidence type="ECO:0000256" key="11">
    <source>
        <dbReference type="RuleBase" id="RU000515"/>
    </source>
</evidence>
<name>A0AA52EBD0_9PROT</name>
<dbReference type="GO" id="GO:0005829">
    <property type="term" value="C:cytosol"/>
    <property type="evidence" value="ECO:0007669"/>
    <property type="project" value="TreeGrafter"/>
</dbReference>
<evidence type="ECO:0000256" key="10">
    <source>
        <dbReference type="PIRSR" id="PIRSR001415-5"/>
    </source>
</evidence>
<evidence type="ECO:0000256" key="6">
    <source>
        <dbReference type="ARBA" id="ARBA00023239"/>
    </source>
</evidence>
<dbReference type="InterPro" id="IPR001731">
    <property type="entry name" value="ALAD"/>
</dbReference>
<protein>
    <recommendedName>
        <fullName evidence="4 11">Delta-aminolevulinic acid dehydratase</fullName>
        <ecNumber evidence="3 11">4.2.1.24</ecNumber>
    </recommendedName>
</protein>
<dbReference type="NCBIfam" id="NF006762">
    <property type="entry name" value="PRK09283.1"/>
    <property type="match status" value="1"/>
</dbReference>